<dbReference type="PANTHER" id="PTHR38043">
    <property type="entry name" value="PROTEIN HEMX"/>
    <property type="match status" value="1"/>
</dbReference>
<reference evidence="1 2" key="1">
    <citation type="submission" date="2016-10" db="EMBL/GenBank/DDBJ databases">
        <authorList>
            <person name="de Groot N.N."/>
        </authorList>
    </citation>
    <scope>NUCLEOTIDE SEQUENCE [LARGE SCALE GENOMIC DNA]</scope>
    <source>
        <strain evidence="1">1</strain>
    </source>
</reference>
<dbReference type="Pfam" id="PF04375">
    <property type="entry name" value="HemX"/>
    <property type="match status" value="1"/>
</dbReference>
<proteinExistence type="predicted"/>
<sequence length="324" mass="36828">MLLLIAIAVMGWNWAKNQGYVANLQQAVIQYLTDADIFGSRTRTMIAQIDSTQFETNQRLDQLAASLLSIDSQRHAIAQNNIRAIDSNGQDEKILDAVTYLIYSANQFLQLTGDTENTQAVLEQALAWVQSSKQLMNTEIETALAEDIQQLAEVSHFNRADIYQEISRHAEQIDQLPLIMNAHLQTINLSKTQTETADSGFWSHFFVEIWQDLCQLVQIKKLDSETMVLLSPSQVQLLHSNVKLQLKQAQLALLTRDHDTFVRGLETALGLINRYFDTQQSNVIETQVKLKQYKEMAEEMVYPDLLASLQALQSVQMKLERGNE</sequence>
<dbReference type="InterPro" id="IPR007470">
    <property type="entry name" value="HemX"/>
</dbReference>
<dbReference type="AlphaFoldDB" id="A0A1G5SIE2"/>
<protein>
    <recommendedName>
        <fullName evidence="3">Uroporphyrin-III C-methyltransferase</fullName>
    </recommendedName>
</protein>
<keyword evidence="2" id="KW-1185">Reference proteome</keyword>
<dbReference type="PANTHER" id="PTHR38043:SF1">
    <property type="entry name" value="PROTEIN HEMX"/>
    <property type="match status" value="1"/>
</dbReference>
<organism evidence="1 2">
    <name type="scientific">Nitrosomonas mobilis</name>
    <dbReference type="NCBI Taxonomy" id="51642"/>
    <lineage>
        <taxon>Bacteria</taxon>
        <taxon>Pseudomonadati</taxon>
        <taxon>Pseudomonadota</taxon>
        <taxon>Betaproteobacteria</taxon>
        <taxon>Nitrosomonadales</taxon>
        <taxon>Nitrosomonadaceae</taxon>
        <taxon>Nitrosomonas</taxon>
    </lineage>
</organism>
<evidence type="ECO:0000313" key="2">
    <source>
        <dbReference type="Proteomes" id="UP000198729"/>
    </source>
</evidence>
<dbReference type="STRING" id="51642.NSMM_800092"/>
<dbReference type="Proteomes" id="UP000198729">
    <property type="component" value="Unassembled WGS sequence"/>
</dbReference>
<evidence type="ECO:0000313" key="1">
    <source>
        <dbReference type="EMBL" id="SCZ86898.1"/>
    </source>
</evidence>
<evidence type="ECO:0008006" key="3">
    <source>
        <dbReference type="Google" id="ProtNLM"/>
    </source>
</evidence>
<gene>
    <name evidence="1" type="ORF">NSMM_800092</name>
</gene>
<name>A0A1G5SIE2_9PROT</name>
<accession>A0A1G5SIE2</accession>
<dbReference type="EMBL" id="FMWO01000092">
    <property type="protein sequence ID" value="SCZ86898.1"/>
    <property type="molecule type" value="Genomic_DNA"/>
</dbReference>